<evidence type="ECO:0000313" key="3">
    <source>
        <dbReference type="EMBL" id="GAQ87320.1"/>
    </source>
</evidence>
<feature type="compositionally biased region" description="Low complexity" evidence="2">
    <location>
        <begin position="512"/>
        <end position="530"/>
    </location>
</feature>
<feature type="compositionally biased region" description="Polar residues" evidence="2">
    <location>
        <begin position="211"/>
        <end position="221"/>
    </location>
</feature>
<evidence type="ECO:0000256" key="1">
    <source>
        <dbReference type="SAM" id="Coils"/>
    </source>
</evidence>
<feature type="region of interest" description="Disordered" evidence="2">
    <location>
        <begin position="503"/>
        <end position="653"/>
    </location>
</feature>
<feature type="compositionally biased region" description="Basic and acidic residues" evidence="2">
    <location>
        <begin position="644"/>
        <end position="653"/>
    </location>
</feature>
<feature type="compositionally biased region" description="Basic and acidic residues" evidence="2">
    <location>
        <begin position="241"/>
        <end position="250"/>
    </location>
</feature>
<protein>
    <submittedName>
        <fullName evidence="3">Uncharacterized protein</fullName>
    </submittedName>
</protein>
<evidence type="ECO:0000256" key="2">
    <source>
        <dbReference type="SAM" id="MobiDB-lite"/>
    </source>
</evidence>
<dbReference type="AlphaFoldDB" id="A0A1Y1I8Q4"/>
<dbReference type="OMA" id="GRCANEI"/>
<dbReference type="STRING" id="105231.A0A1Y1I8Q4"/>
<feature type="coiled-coil region" evidence="1">
    <location>
        <begin position="429"/>
        <end position="463"/>
    </location>
</feature>
<gene>
    <name evidence="3" type="ORF">KFL_003450060</name>
</gene>
<feature type="compositionally biased region" description="Low complexity" evidence="2">
    <location>
        <begin position="187"/>
        <end position="205"/>
    </location>
</feature>
<feature type="region of interest" description="Disordered" evidence="2">
    <location>
        <begin position="127"/>
        <end position="250"/>
    </location>
</feature>
<dbReference type="EMBL" id="DF237294">
    <property type="protein sequence ID" value="GAQ87320.1"/>
    <property type="molecule type" value="Genomic_DNA"/>
</dbReference>
<feature type="compositionally biased region" description="Polar residues" evidence="2">
    <location>
        <begin position="127"/>
        <end position="139"/>
    </location>
</feature>
<sequence length="670" mass="70531">MEGPSAEQDLESGEASVPGPALVEASEENVGADQIALPDAAEATSGQADLLSPDIATTPGTDAVDTAAPELGGEEKGMPADAANAGLPMEEEIVGEKGAKEGELAAEPGDVPIDKENLGGVMWATDGSRNAVNETTSSDGEQKGVDEEALPPDLVAEAADAGSIPLEAALSHLPEEGSLPFLEQRLQAGQQPAAGEAEEGTPQAEEGAEQTSSSMAESGSDTGMGDEVAGAPKSVEELLEEERRKREEAEAQLEGLRKQLQEAQEQAETEAATRLELEDMMVLIEKHFKESQAARRMAEEGLDEARRAMQDYADKWERLEQKNQRLVHAEEAAVRVSGVQESVAALEAERAELAAEKEYAEKQLAGLAAENKRLASAVNKAEEAAKNAEQLARLKAEAEHHAVMLKMGAEIERLRVELESRTRTMHVEMEKWRGQAEAAATSIREAKNEVLDRKRELDMTKEKMDALVEKLYIGREIDMELRGAIDYSLQRSHNLRMTDQAAYRTAPPPQSSNPAPNGAAPPGGRTHAGPAGAGGSAHPPGRKAPPGSLQTGGAGTVKLPAISPRSSKAQPELGSQEKAAGGRGRKAAADEGGEEGSPGAGSGGGGYARLYDSNSPHKAAVLGRAGGRGKAGDEGKPAASGSPKKGEKGADRFAETKRIQMMVSHSNRWP</sequence>
<dbReference type="Proteomes" id="UP000054558">
    <property type="component" value="Unassembled WGS sequence"/>
</dbReference>
<evidence type="ECO:0000313" key="4">
    <source>
        <dbReference type="Proteomes" id="UP000054558"/>
    </source>
</evidence>
<dbReference type="OrthoDB" id="568363at2759"/>
<proteinExistence type="predicted"/>
<name>A0A1Y1I8Q4_KLENI</name>
<keyword evidence="4" id="KW-1185">Reference proteome</keyword>
<feature type="region of interest" description="Disordered" evidence="2">
    <location>
        <begin position="1"/>
        <end position="85"/>
    </location>
</feature>
<organism evidence="3 4">
    <name type="scientific">Klebsormidium nitens</name>
    <name type="common">Green alga</name>
    <name type="synonym">Ulothrix nitens</name>
    <dbReference type="NCBI Taxonomy" id="105231"/>
    <lineage>
        <taxon>Eukaryota</taxon>
        <taxon>Viridiplantae</taxon>
        <taxon>Streptophyta</taxon>
        <taxon>Klebsormidiophyceae</taxon>
        <taxon>Klebsormidiales</taxon>
        <taxon>Klebsormidiaceae</taxon>
        <taxon>Klebsormidium</taxon>
    </lineage>
</organism>
<accession>A0A1Y1I8Q4</accession>
<reference evidence="3 4" key="1">
    <citation type="journal article" date="2014" name="Nat. Commun.">
        <title>Klebsormidium flaccidum genome reveals primary factors for plant terrestrial adaptation.</title>
        <authorList>
            <person name="Hori K."/>
            <person name="Maruyama F."/>
            <person name="Fujisawa T."/>
            <person name="Togashi T."/>
            <person name="Yamamoto N."/>
            <person name="Seo M."/>
            <person name="Sato S."/>
            <person name="Yamada T."/>
            <person name="Mori H."/>
            <person name="Tajima N."/>
            <person name="Moriyama T."/>
            <person name="Ikeuchi M."/>
            <person name="Watanabe M."/>
            <person name="Wada H."/>
            <person name="Kobayashi K."/>
            <person name="Saito M."/>
            <person name="Masuda T."/>
            <person name="Sasaki-Sekimoto Y."/>
            <person name="Mashiguchi K."/>
            <person name="Awai K."/>
            <person name="Shimojima M."/>
            <person name="Masuda S."/>
            <person name="Iwai M."/>
            <person name="Nobusawa T."/>
            <person name="Narise T."/>
            <person name="Kondo S."/>
            <person name="Saito H."/>
            <person name="Sato R."/>
            <person name="Murakawa M."/>
            <person name="Ihara Y."/>
            <person name="Oshima-Yamada Y."/>
            <person name="Ohtaka K."/>
            <person name="Satoh M."/>
            <person name="Sonobe K."/>
            <person name="Ishii M."/>
            <person name="Ohtani R."/>
            <person name="Kanamori-Sato M."/>
            <person name="Honoki R."/>
            <person name="Miyazaki D."/>
            <person name="Mochizuki H."/>
            <person name="Umetsu J."/>
            <person name="Higashi K."/>
            <person name="Shibata D."/>
            <person name="Kamiya Y."/>
            <person name="Sato N."/>
            <person name="Nakamura Y."/>
            <person name="Tabata S."/>
            <person name="Ida S."/>
            <person name="Kurokawa K."/>
            <person name="Ohta H."/>
        </authorList>
    </citation>
    <scope>NUCLEOTIDE SEQUENCE [LARGE SCALE GENOMIC DNA]</scope>
    <source>
        <strain evidence="3 4">NIES-2285</strain>
    </source>
</reference>
<feature type="compositionally biased region" description="Gly residues" evidence="2">
    <location>
        <begin position="595"/>
        <end position="607"/>
    </location>
</feature>
<keyword evidence="1" id="KW-0175">Coiled coil</keyword>